<evidence type="ECO:0000256" key="5">
    <source>
        <dbReference type="HAMAP-Rule" id="MF_00532"/>
    </source>
</evidence>
<keyword evidence="3 5" id="KW-0687">Ribonucleoprotein</keyword>
<proteinExistence type="inferred from homology"/>
<dbReference type="InterPro" id="IPR020574">
    <property type="entry name" value="Ribosomal_uS9_CS"/>
</dbReference>
<dbReference type="PROSITE" id="PS00360">
    <property type="entry name" value="RIBOSOMAL_S9"/>
    <property type="match status" value="1"/>
</dbReference>
<gene>
    <name evidence="5" type="primary">rpsI</name>
    <name evidence="8" type="ORF">COX92_01775</name>
</gene>
<evidence type="ECO:0000313" key="9">
    <source>
        <dbReference type="Proteomes" id="UP000229166"/>
    </source>
</evidence>
<dbReference type="SUPFAM" id="SSF54211">
    <property type="entry name" value="Ribosomal protein S5 domain 2-like"/>
    <property type="match status" value="1"/>
</dbReference>
<dbReference type="HAMAP" id="MF_00532_B">
    <property type="entry name" value="Ribosomal_uS9_B"/>
    <property type="match status" value="1"/>
</dbReference>
<dbReference type="PANTHER" id="PTHR21569:SF1">
    <property type="entry name" value="SMALL RIBOSOMAL SUBUNIT PROTEIN US9M"/>
    <property type="match status" value="1"/>
</dbReference>
<dbReference type="PANTHER" id="PTHR21569">
    <property type="entry name" value="RIBOSOMAL PROTEIN S9"/>
    <property type="match status" value="1"/>
</dbReference>
<organism evidence="8 9">
    <name type="scientific">Candidatus Nealsonbacteria bacterium CG_4_10_14_0_2_um_filter_40_15</name>
    <dbReference type="NCBI Taxonomy" id="1974682"/>
    <lineage>
        <taxon>Bacteria</taxon>
        <taxon>Candidatus Nealsoniibacteriota</taxon>
    </lineage>
</organism>
<keyword evidence="2 5" id="KW-0689">Ribosomal protein</keyword>
<accession>A0A2M7UUB5</accession>
<evidence type="ECO:0000256" key="4">
    <source>
        <dbReference type="ARBA" id="ARBA00035259"/>
    </source>
</evidence>
<dbReference type="GO" id="GO:0005737">
    <property type="term" value="C:cytoplasm"/>
    <property type="evidence" value="ECO:0007669"/>
    <property type="project" value="UniProtKB-ARBA"/>
</dbReference>
<evidence type="ECO:0000256" key="1">
    <source>
        <dbReference type="ARBA" id="ARBA00005251"/>
    </source>
</evidence>
<sequence length="215" mass="24556">MPKTKTSKTESRNGGTKVKKRVEPSSPTKKSKIELPQKRGEEEKLFSSPTESRNGGTKVKKRVEPSSPTKIPTEKKVKEEKETEKQTKYLKGLGRRKTSTARIRLFNEGGRDFSVNGKPLEKYFPTMELQKTVLSPFEKMSCLGQFNVKVLVNGGGLNSQAEAIRNGIAKALVLFNPEFRKRLKKAGYLTRDSRMRERKKFGLKRARRAPQWQKR</sequence>
<dbReference type="Proteomes" id="UP000229166">
    <property type="component" value="Unassembled WGS sequence"/>
</dbReference>
<feature type="region of interest" description="Disordered" evidence="7">
    <location>
        <begin position="1"/>
        <end position="86"/>
    </location>
</feature>
<dbReference type="GO" id="GO:0003735">
    <property type="term" value="F:structural constituent of ribosome"/>
    <property type="evidence" value="ECO:0007669"/>
    <property type="project" value="InterPro"/>
</dbReference>
<evidence type="ECO:0000313" key="8">
    <source>
        <dbReference type="EMBL" id="PIZ87183.1"/>
    </source>
</evidence>
<feature type="compositionally biased region" description="Basic and acidic residues" evidence="7">
    <location>
        <begin position="31"/>
        <end position="45"/>
    </location>
</feature>
<feature type="compositionally biased region" description="Basic and acidic residues" evidence="7">
    <location>
        <begin position="72"/>
        <end position="86"/>
    </location>
</feature>
<dbReference type="InterPro" id="IPR000754">
    <property type="entry name" value="Ribosomal_uS9"/>
</dbReference>
<dbReference type="AlphaFoldDB" id="A0A2M7UUB5"/>
<dbReference type="InterPro" id="IPR014721">
    <property type="entry name" value="Ribsml_uS5_D2-typ_fold_subgr"/>
</dbReference>
<dbReference type="GO" id="GO:0006412">
    <property type="term" value="P:translation"/>
    <property type="evidence" value="ECO:0007669"/>
    <property type="project" value="UniProtKB-UniRule"/>
</dbReference>
<dbReference type="NCBIfam" id="NF001099">
    <property type="entry name" value="PRK00132.1"/>
    <property type="match status" value="1"/>
</dbReference>
<dbReference type="Gene3D" id="3.30.230.10">
    <property type="match status" value="1"/>
</dbReference>
<dbReference type="Pfam" id="PF00380">
    <property type="entry name" value="Ribosomal_S9"/>
    <property type="match status" value="1"/>
</dbReference>
<dbReference type="FunFam" id="3.30.230.10:FF:000001">
    <property type="entry name" value="30S ribosomal protein S9"/>
    <property type="match status" value="1"/>
</dbReference>
<evidence type="ECO:0000256" key="6">
    <source>
        <dbReference type="RuleBase" id="RU003815"/>
    </source>
</evidence>
<evidence type="ECO:0000256" key="7">
    <source>
        <dbReference type="SAM" id="MobiDB-lite"/>
    </source>
</evidence>
<evidence type="ECO:0000256" key="3">
    <source>
        <dbReference type="ARBA" id="ARBA00023274"/>
    </source>
</evidence>
<protein>
    <recommendedName>
        <fullName evidence="4 5">Small ribosomal subunit protein uS9</fullName>
    </recommendedName>
</protein>
<evidence type="ECO:0000256" key="2">
    <source>
        <dbReference type="ARBA" id="ARBA00022980"/>
    </source>
</evidence>
<dbReference type="InterPro" id="IPR020568">
    <property type="entry name" value="Ribosomal_Su5_D2-typ_SF"/>
</dbReference>
<comment type="caution">
    <text evidence="8">The sequence shown here is derived from an EMBL/GenBank/DDBJ whole genome shotgun (WGS) entry which is preliminary data.</text>
</comment>
<dbReference type="InterPro" id="IPR023035">
    <property type="entry name" value="Ribosomal_uS9_bac/plastid"/>
</dbReference>
<comment type="similarity">
    <text evidence="1 5 6">Belongs to the universal ribosomal protein uS9 family.</text>
</comment>
<reference evidence="9" key="1">
    <citation type="submission" date="2017-09" db="EMBL/GenBank/DDBJ databases">
        <title>Depth-based differentiation of microbial function through sediment-hosted aquifers and enrichment of novel symbionts in the deep terrestrial subsurface.</title>
        <authorList>
            <person name="Probst A.J."/>
            <person name="Ladd B."/>
            <person name="Jarett J.K."/>
            <person name="Geller-Mcgrath D.E."/>
            <person name="Sieber C.M.K."/>
            <person name="Emerson J.B."/>
            <person name="Anantharaman K."/>
            <person name="Thomas B.C."/>
            <person name="Malmstrom R."/>
            <person name="Stieglmeier M."/>
            <person name="Klingl A."/>
            <person name="Woyke T."/>
            <person name="Ryan C.M."/>
            <person name="Banfield J.F."/>
        </authorList>
    </citation>
    <scope>NUCLEOTIDE SEQUENCE [LARGE SCALE GENOMIC DNA]</scope>
</reference>
<dbReference type="EMBL" id="PFOZ01000034">
    <property type="protein sequence ID" value="PIZ87183.1"/>
    <property type="molecule type" value="Genomic_DNA"/>
</dbReference>
<dbReference type="GO" id="GO:0015935">
    <property type="term" value="C:small ribosomal subunit"/>
    <property type="evidence" value="ECO:0007669"/>
    <property type="project" value="UniProtKB-ARBA"/>
</dbReference>
<dbReference type="GO" id="GO:0003723">
    <property type="term" value="F:RNA binding"/>
    <property type="evidence" value="ECO:0007669"/>
    <property type="project" value="TreeGrafter"/>
</dbReference>
<name>A0A2M7UUB5_9BACT</name>